<reference evidence="2 3" key="1">
    <citation type="journal article" date="2011" name="Proc. Natl. Acad. Sci. U.S.A.">
        <title>Evolutionary erosion of yeast sex chromosomes by mating-type switching accidents.</title>
        <authorList>
            <person name="Gordon J.L."/>
            <person name="Armisen D."/>
            <person name="Proux-Wera E."/>
            <person name="Oheigeartaigh S.S."/>
            <person name="Byrne K.P."/>
            <person name="Wolfe K.H."/>
        </authorList>
    </citation>
    <scope>NUCLEOTIDE SEQUENCE [LARGE SCALE GENOMIC DNA]</scope>
    <source>
        <strain evidence="3">ATCC 10597 / BCRC 20456 / CBS 421 / NBRC 0211 / NRRL Y-12639</strain>
    </source>
</reference>
<evidence type="ECO:0000313" key="2">
    <source>
        <dbReference type="EMBL" id="CCD23768.1"/>
    </source>
</evidence>
<dbReference type="KEGG" id="ndi:NDAI_0C01070"/>
<dbReference type="AlphaFoldDB" id="G0W7K7"/>
<dbReference type="GeneID" id="11496383"/>
<feature type="compositionally biased region" description="Basic and acidic residues" evidence="1">
    <location>
        <begin position="741"/>
        <end position="757"/>
    </location>
</feature>
<evidence type="ECO:0008006" key="4">
    <source>
        <dbReference type="Google" id="ProtNLM"/>
    </source>
</evidence>
<dbReference type="OMA" id="NHENHYL"/>
<feature type="compositionally biased region" description="Basic and acidic residues" evidence="1">
    <location>
        <begin position="178"/>
        <end position="198"/>
    </location>
</feature>
<protein>
    <recommendedName>
        <fullName evidence="4">Protein GIS4</fullName>
    </recommendedName>
</protein>
<name>G0W7K7_NAUDC</name>
<feature type="region of interest" description="Disordered" evidence="1">
    <location>
        <begin position="165"/>
        <end position="206"/>
    </location>
</feature>
<feature type="region of interest" description="Disordered" evidence="1">
    <location>
        <begin position="689"/>
        <end position="714"/>
    </location>
</feature>
<accession>G0W7K7</accession>
<dbReference type="EMBL" id="HE580269">
    <property type="protein sequence ID" value="CCD23768.1"/>
    <property type="molecule type" value="Genomic_DNA"/>
</dbReference>
<evidence type="ECO:0000313" key="3">
    <source>
        <dbReference type="Proteomes" id="UP000000689"/>
    </source>
</evidence>
<evidence type="ECO:0000256" key="1">
    <source>
        <dbReference type="SAM" id="MobiDB-lite"/>
    </source>
</evidence>
<proteinExistence type="predicted"/>
<dbReference type="HOGENOM" id="CLU_016359_0_0_1"/>
<feature type="region of interest" description="Disordered" evidence="1">
    <location>
        <begin position="341"/>
        <end position="367"/>
    </location>
</feature>
<feature type="compositionally biased region" description="Acidic residues" evidence="1">
    <location>
        <begin position="427"/>
        <end position="450"/>
    </location>
</feature>
<dbReference type="RefSeq" id="XP_003669011.1">
    <property type="nucleotide sequence ID" value="XM_003668963.1"/>
</dbReference>
<dbReference type="OrthoDB" id="4070734at2759"/>
<sequence length="757" mass="87063">MQNSVRVRDYYNNDDNGLWSWYLRNIRLGDFEELTGNQLKYTLLKRFLNSHFYSNATTTDTAIDDNNNTNSVNDIKPTVKKILLVSIPDKVHSDISLLELFLRDYFHLEDLENIQITKLTQSECYNHENHYLLTDKVNNFDDPMFLEFAGSTWQGRPNLHLNNLDSLQLQEQNDDEEEKQREEREEKQYIHKESRDPNEDSSIDNDTDEILITQPITTTTSLSHNNQAYTPDENEQLNQTEKHTGNAYDNSSIVLNFPHLRKHSKDPKQTIINEQQEEPLANNQYYTPPQSELVSINSFGDDDTNSMAYQGHPLHLVLTRQDEESSTQLEEDELGAKNLSNTALGLNNNDNHMDDQSSGLEPSYENSEISIQNSGFDSYSNQLQRFDDDTNEEIKKPVECVRSIDEDDESDYNIIQGTRNMHVGDQNDSDEGDDEEEVHGDDDDDDDDLDDLSSDYSVLSILPSISISDRNEGHFRLVLQSTLIQNPITKEIFTAIRQSNNEPTIAHITDDWLLYDSKFAMDNLQILTLQDLLDSNRTFPKILFYSMVIVNESSPPINDDQHNYNGMTALNSEYLSNKLESLEKTSSEEGKSINRYKYYPTLPKAGITAKNGEMIADVPEQFFPGPPSDDENGKGEDYDDDYDDESLMEQHGPEMYLPTRMQTNVTTAHRSIRTANSIGEWAFNRMNSNTTSNNMNVDDENKDPDYMEDTSNDKYETSRTNDVHINIDEKDLNLNQAKLKNKSDYKSKETNGKHKLI</sequence>
<feature type="region of interest" description="Disordered" evidence="1">
    <location>
        <begin position="379"/>
        <end position="450"/>
    </location>
</feature>
<feature type="region of interest" description="Disordered" evidence="1">
    <location>
        <begin position="620"/>
        <end position="641"/>
    </location>
</feature>
<feature type="region of interest" description="Disordered" evidence="1">
    <location>
        <begin position="735"/>
        <end position="757"/>
    </location>
</feature>
<dbReference type="Proteomes" id="UP000000689">
    <property type="component" value="Chromosome 3"/>
</dbReference>
<dbReference type="eggNOG" id="ENOG502QVAT">
    <property type="taxonomic scope" value="Eukaryota"/>
</dbReference>
<gene>
    <name evidence="2" type="primary">NDAI0C01070</name>
    <name evidence="2" type="ordered locus">NDAI_0C01070</name>
</gene>
<organism evidence="2 3">
    <name type="scientific">Naumovozyma dairenensis (strain ATCC 10597 / BCRC 20456 / CBS 421 / NBRC 0211 / NRRL Y-12639)</name>
    <name type="common">Saccharomyces dairenensis</name>
    <dbReference type="NCBI Taxonomy" id="1071378"/>
    <lineage>
        <taxon>Eukaryota</taxon>
        <taxon>Fungi</taxon>
        <taxon>Dikarya</taxon>
        <taxon>Ascomycota</taxon>
        <taxon>Saccharomycotina</taxon>
        <taxon>Saccharomycetes</taxon>
        <taxon>Saccharomycetales</taxon>
        <taxon>Saccharomycetaceae</taxon>
        <taxon>Naumovozyma</taxon>
    </lineage>
</organism>
<feature type="compositionally biased region" description="Acidic residues" evidence="1">
    <location>
        <begin position="697"/>
        <end position="710"/>
    </location>
</feature>
<feature type="compositionally biased region" description="Basic and acidic residues" evidence="1">
    <location>
        <begin position="385"/>
        <end position="404"/>
    </location>
</feature>
<keyword evidence="3" id="KW-1185">Reference proteome</keyword>